<protein>
    <submittedName>
        <fullName evidence="2">Uncharacterized protein</fullName>
    </submittedName>
</protein>
<dbReference type="STRING" id="395965.Msil_2309"/>
<sequence>MRAWLKMAALGFMFSTALGGMAWSQDSAREATTKMCWMEAHKEYPKDSGNDVNNTALARDAYDHYAACMVDHGLQP</sequence>
<feature type="signal peptide" evidence="1">
    <location>
        <begin position="1"/>
        <end position="22"/>
    </location>
</feature>
<dbReference type="KEGG" id="msl:Msil_2309"/>
<evidence type="ECO:0000313" key="2">
    <source>
        <dbReference type="EMBL" id="ACK51240.1"/>
    </source>
</evidence>
<name>B8EIC1_METSB</name>
<dbReference type="AlphaFoldDB" id="B8EIC1"/>
<evidence type="ECO:0000313" key="3">
    <source>
        <dbReference type="Proteomes" id="UP000002257"/>
    </source>
</evidence>
<dbReference type="Proteomes" id="UP000002257">
    <property type="component" value="Chromosome"/>
</dbReference>
<evidence type="ECO:0000256" key="1">
    <source>
        <dbReference type="SAM" id="SignalP"/>
    </source>
</evidence>
<keyword evidence="1" id="KW-0732">Signal</keyword>
<dbReference type="HOGENOM" id="CLU_2650364_0_0_5"/>
<proteinExistence type="predicted"/>
<reference evidence="2 3" key="1">
    <citation type="journal article" date="2010" name="J. Bacteriol.">
        <title>Complete genome sequence of the aerobic facultative methanotroph Methylocella silvestris BL2.</title>
        <authorList>
            <person name="Chen Y."/>
            <person name="Crombie A."/>
            <person name="Rahman M.T."/>
            <person name="Dedysh S.N."/>
            <person name="Liesack W."/>
            <person name="Stott M.B."/>
            <person name="Alam M."/>
            <person name="Theisen A.R."/>
            <person name="Murrell J.C."/>
            <person name="Dunfield P.F."/>
        </authorList>
    </citation>
    <scope>NUCLEOTIDE SEQUENCE [LARGE SCALE GENOMIC DNA]</scope>
    <source>
        <strain evidence="3">DSM 15510 / CIP 108128 / LMG 27833 / NCIMB 13906 / BL2</strain>
    </source>
</reference>
<keyword evidence="3" id="KW-1185">Reference proteome</keyword>
<gene>
    <name evidence="2" type="ordered locus">Msil_2309</name>
</gene>
<accession>B8EIC1</accession>
<dbReference type="EMBL" id="CP001280">
    <property type="protein sequence ID" value="ACK51240.1"/>
    <property type="molecule type" value="Genomic_DNA"/>
</dbReference>
<feature type="chain" id="PRO_5002870971" evidence="1">
    <location>
        <begin position="23"/>
        <end position="76"/>
    </location>
</feature>
<organism evidence="2 3">
    <name type="scientific">Methylocella silvestris (strain DSM 15510 / CIP 108128 / LMG 27833 / NCIMB 13906 / BL2)</name>
    <dbReference type="NCBI Taxonomy" id="395965"/>
    <lineage>
        <taxon>Bacteria</taxon>
        <taxon>Pseudomonadati</taxon>
        <taxon>Pseudomonadota</taxon>
        <taxon>Alphaproteobacteria</taxon>
        <taxon>Hyphomicrobiales</taxon>
        <taxon>Beijerinckiaceae</taxon>
        <taxon>Methylocella</taxon>
    </lineage>
</organism>